<dbReference type="Pfam" id="PF21097">
    <property type="entry name" value="SR_plectin_7"/>
    <property type="match status" value="1"/>
</dbReference>
<feature type="compositionally biased region" description="Polar residues" evidence="18">
    <location>
        <begin position="5889"/>
        <end position="5913"/>
    </location>
</feature>
<dbReference type="InterPro" id="IPR041573">
    <property type="entry name" value="Desmoplakin_Spectrin-like"/>
</dbReference>
<dbReference type="Pfam" id="PF02187">
    <property type="entry name" value="GAS2"/>
    <property type="match status" value="1"/>
</dbReference>
<feature type="compositionally biased region" description="Polar residues" evidence="18">
    <location>
        <begin position="5798"/>
        <end position="5821"/>
    </location>
</feature>
<dbReference type="GO" id="GO:0005737">
    <property type="term" value="C:cytoplasm"/>
    <property type="evidence" value="ECO:0007669"/>
    <property type="project" value="TreeGrafter"/>
</dbReference>
<dbReference type="Proteomes" id="UP000472271">
    <property type="component" value="Chromosome 15"/>
</dbReference>
<feature type="coiled-coil region" evidence="17">
    <location>
        <begin position="2392"/>
        <end position="2433"/>
    </location>
</feature>
<feature type="coiled-coil region" evidence="17">
    <location>
        <begin position="3240"/>
        <end position="3301"/>
    </location>
</feature>
<dbReference type="FunFam" id="1.20.58.60:FF:000008">
    <property type="entry name" value="microtubule-actin cross-linking factor 1"/>
    <property type="match status" value="1"/>
</dbReference>
<feature type="region of interest" description="Disordered" evidence="18">
    <location>
        <begin position="2290"/>
        <end position="2346"/>
    </location>
</feature>
<dbReference type="FunFam" id="1.20.58.60:FF:000016">
    <property type="entry name" value="Microtubule-actin cross-linking factor 1"/>
    <property type="match status" value="1"/>
</dbReference>
<dbReference type="InterPro" id="IPR001589">
    <property type="entry name" value="Actinin_actin-bd_CS"/>
</dbReference>
<dbReference type="GO" id="GO:0005882">
    <property type="term" value="C:intermediate filament"/>
    <property type="evidence" value="ECO:0007669"/>
    <property type="project" value="TreeGrafter"/>
</dbReference>
<feature type="region of interest" description="Disordered" evidence="18">
    <location>
        <begin position="1483"/>
        <end position="1503"/>
    </location>
</feature>
<feature type="coiled-coil region" evidence="17">
    <location>
        <begin position="2762"/>
        <end position="2789"/>
    </location>
</feature>
<dbReference type="SUPFAM" id="SSF47576">
    <property type="entry name" value="Calponin-homology domain, CH-domain"/>
    <property type="match status" value="1"/>
</dbReference>
<dbReference type="Gene3D" id="3.90.1290.10">
    <property type="entry name" value="Plakin repeat"/>
    <property type="match status" value="1"/>
</dbReference>
<dbReference type="GO" id="GO:0042060">
    <property type="term" value="P:wound healing"/>
    <property type="evidence" value="ECO:0007669"/>
    <property type="project" value="TreeGrafter"/>
</dbReference>
<keyword evidence="8" id="KW-0493">Microtubule</keyword>
<feature type="coiled-coil region" evidence="17">
    <location>
        <begin position="3754"/>
        <end position="3784"/>
    </location>
</feature>
<dbReference type="PROSITE" id="PS00019">
    <property type="entry name" value="ACTININ_1"/>
    <property type="match status" value="1"/>
</dbReference>
<feature type="domain" description="EF-hand" evidence="21">
    <location>
        <begin position="5576"/>
        <end position="5611"/>
    </location>
</feature>
<feature type="compositionally biased region" description="Low complexity" evidence="18">
    <location>
        <begin position="5788"/>
        <end position="5797"/>
    </location>
</feature>
<feature type="coiled-coil region" evidence="17">
    <location>
        <begin position="2218"/>
        <end position="2275"/>
    </location>
</feature>
<dbReference type="FunFam" id="1.20.58.60:FF:000093">
    <property type="entry name" value="dystonin isoform X1"/>
    <property type="match status" value="1"/>
</dbReference>
<dbReference type="InterPro" id="IPR036534">
    <property type="entry name" value="GAR_dom_sf"/>
</dbReference>
<keyword evidence="13" id="KW-0009">Actin-binding</keyword>
<gene>
    <name evidence="23" type="primary">dst</name>
</gene>
<dbReference type="InterPro" id="IPR036872">
    <property type="entry name" value="CH_dom_sf"/>
</dbReference>
<keyword evidence="5" id="KW-1003">Cell membrane</keyword>
<evidence type="ECO:0000313" key="23">
    <source>
        <dbReference type="Ensembl" id="ENSSORP00005041648.1"/>
    </source>
</evidence>
<feature type="coiled-coil region" evidence="17">
    <location>
        <begin position="1088"/>
        <end position="1125"/>
    </location>
</feature>
<evidence type="ECO:0000256" key="8">
    <source>
        <dbReference type="ARBA" id="ARBA00022701"/>
    </source>
</evidence>
<dbReference type="GO" id="GO:0031581">
    <property type="term" value="P:hemidesmosome assembly"/>
    <property type="evidence" value="ECO:0007669"/>
    <property type="project" value="TreeGrafter"/>
</dbReference>
<evidence type="ECO:0000256" key="5">
    <source>
        <dbReference type="ARBA" id="ARBA00022475"/>
    </source>
</evidence>
<dbReference type="FunFam" id="1.10.418.10:FF:000017">
    <property type="entry name" value="Microtubule-actin cross-linking factor 1"/>
    <property type="match status" value="1"/>
</dbReference>
<evidence type="ECO:0000256" key="9">
    <source>
        <dbReference type="ARBA" id="ARBA00022723"/>
    </source>
</evidence>
<dbReference type="Gene3D" id="1.20.58.1060">
    <property type="match status" value="1"/>
</dbReference>
<dbReference type="GO" id="GO:0042995">
    <property type="term" value="C:cell projection"/>
    <property type="evidence" value="ECO:0007669"/>
    <property type="project" value="UniProtKB-SubCell"/>
</dbReference>
<dbReference type="Pfam" id="PF21020">
    <property type="entry name" value="Spectrin_4"/>
    <property type="match status" value="1"/>
</dbReference>
<reference evidence="23" key="3">
    <citation type="submission" date="2025-09" db="UniProtKB">
        <authorList>
            <consortium name="Ensembl"/>
        </authorList>
    </citation>
    <scope>IDENTIFICATION</scope>
</reference>
<dbReference type="GO" id="GO:0008017">
    <property type="term" value="F:microtubule binding"/>
    <property type="evidence" value="ECO:0007669"/>
    <property type="project" value="InterPro"/>
</dbReference>
<evidence type="ECO:0000259" key="20">
    <source>
        <dbReference type="PROSITE" id="PS50021"/>
    </source>
</evidence>
<feature type="compositionally biased region" description="Polar residues" evidence="18">
    <location>
        <begin position="2325"/>
        <end position="2345"/>
    </location>
</feature>
<dbReference type="Gene3D" id="3.30.920.20">
    <property type="entry name" value="Gas2-like domain"/>
    <property type="match status" value="1"/>
</dbReference>
<dbReference type="Gene3D" id="1.20.58.60">
    <property type="match status" value="27"/>
</dbReference>
<accession>A0A673BN52</accession>
<keyword evidence="6" id="KW-0963">Cytoplasm</keyword>
<dbReference type="GO" id="GO:0030056">
    <property type="term" value="C:hemidesmosome"/>
    <property type="evidence" value="ECO:0007669"/>
    <property type="project" value="TreeGrafter"/>
</dbReference>
<feature type="coiled-coil region" evidence="17">
    <location>
        <begin position="1196"/>
        <end position="1223"/>
    </location>
</feature>
<proteinExistence type="predicted"/>
<dbReference type="Gene3D" id="1.10.238.10">
    <property type="entry name" value="EF-hand"/>
    <property type="match status" value="1"/>
</dbReference>
<dbReference type="InterPro" id="IPR035915">
    <property type="entry name" value="Plakin_repeat_sf"/>
</dbReference>
<feature type="coiled-coil region" evidence="17">
    <location>
        <begin position="4573"/>
        <end position="4644"/>
    </location>
</feature>
<feature type="compositionally biased region" description="Basic and acidic residues" evidence="18">
    <location>
        <begin position="1483"/>
        <end position="1495"/>
    </location>
</feature>
<reference evidence="23" key="2">
    <citation type="submission" date="2025-08" db="UniProtKB">
        <authorList>
            <consortium name="Ensembl"/>
        </authorList>
    </citation>
    <scope>IDENTIFICATION</scope>
</reference>
<evidence type="ECO:0000256" key="3">
    <source>
        <dbReference type="ARBA" id="ARBA00004316"/>
    </source>
</evidence>
<feature type="domain" description="Calponin-homology (CH)" evidence="20">
    <location>
        <begin position="25"/>
        <end position="128"/>
    </location>
</feature>
<dbReference type="InterPro" id="IPR049538">
    <property type="entry name" value="PCN-like_spectrin-like_rpt"/>
</dbReference>
<feature type="domain" description="GAR" evidence="22">
    <location>
        <begin position="5652"/>
        <end position="5730"/>
    </location>
</feature>
<evidence type="ECO:0000256" key="13">
    <source>
        <dbReference type="ARBA" id="ARBA00023203"/>
    </source>
</evidence>
<dbReference type="Pfam" id="PF18373">
    <property type="entry name" value="Spectrin_2"/>
    <property type="match status" value="1"/>
</dbReference>
<dbReference type="InterPro" id="IPR003108">
    <property type="entry name" value="GAR_dom"/>
</dbReference>
<feature type="compositionally biased region" description="Low complexity" evidence="18">
    <location>
        <begin position="5864"/>
        <end position="5874"/>
    </location>
</feature>
<evidence type="ECO:0000256" key="11">
    <source>
        <dbReference type="ARBA" id="ARBA00022837"/>
    </source>
</evidence>
<dbReference type="GO" id="GO:0003779">
    <property type="term" value="F:actin binding"/>
    <property type="evidence" value="ECO:0007669"/>
    <property type="project" value="UniProtKB-KW"/>
</dbReference>
<evidence type="ECO:0000256" key="10">
    <source>
        <dbReference type="ARBA" id="ARBA00022737"/>
    </source>
</evidence>
<dbReference type="FunFam" id="3.30.920.20:FF:000002">
    <property type="entry name" value="dystonin isoform X1"/>
    <property type="match status" value="1"/>
</dbReference>
<reference evidence="23" key="1">
    <citation type="submission" date="2019-06" db="EMBL/GenBank/DDBJ databases">
        <authorList>
            <consortium name="Wellcome Sanger Institute Data Sharing"/>
        </authorList>
    </citation>
    <scope>NUCLEOTIDE SEQUENCE [LARGE SCALE GENOMIC DNA]</scope>
</reference>
<dbReference type="GO" id="GO:0005198">
    <property type="term" value="F:structural molecule activity"/>
    <property type="evidence" value="ECO:0007669"/>
    <property type="project" value="TreeGrafter"/>
</dbReference>
<keyword evidence="15" id="KW-0966">Cell projection</keyword>
<dbReference type="InterPro" id="IPR041615">
    <property type="entry name" value="Desmoplakin_SH3"/>
</dbReference>
<evidence type="ECO:0000256" key="14">
    <source>
        <dbReference type="ARBA" id="ARBA00023212"/>
    </source>
</evidence>
<dbReference type="SMART" id="SM00054">
    <property type="entry name" value="EFh"/>
    <property type="match status" value="2"/>
</dbReference>
<dbReference type="Gene3D" id="1.10.418.10">
    <property type="entry name" value="Calponin-like domain"/>
    <property type="match status" value="2"/>
</dbReference>
<dbReference type="GO" id="GO:0005925">
    <property type="term" value="C:focal adhesion"/>
    <property type="evidence" value="ECO:0007669"/>
    <property type="project" value="TreeGrafter"/>
</dbReference>
<feature type="coiled-coil region" evidence="17">
    <location>
        <begin position="3539"/>
        <end position="3580"/>
    </location>
</feature>
<evidence type="ECO:0000259" key="21">
    <source>
        <dbReference type="PROSITE" id="PS50222"/>
    </source>
</evidence>
<keyword evidence="9" id="KW-0479">Metal-binding</keyword>
<dbReference type="PROSITE" id="PS00018">
    <property type="entry name" value="EF_HAND_1"/>
    <property type="match status" value="2"/>
</dbReference>
<dbReference type="SMART" id="SM00150">
    <property type="entry name" value="SPEC"/>
    <property type="match status" value="30"/>
</dbReference>
<dbReference type="FunFam" id="1.20.58.60:FF:000031">
    <property type="entry name" value="Microtubule-actin cross-linking factor 1"/>
    <property type="match status" value="1"/>
</dbReference>
<protein>
    <submittedName>
        <fullName evidence="23">Dystonin</fullName>
    </submittedName>
</protein>
<dbReference type="InterPro" id="IPR011992">
    <property type="entry name" value="EF-hand-dom_pair"/>
</dbReference>
<dbReference type="CDD" id="cd00051">
    <property type="entry name" value="EFh"/>
    <property type="match status" value="1"/>
</dbReference>
<dbReference type="InterPro" id="IPR018247">
    <property type="entry name" value="EF_Hand_1_Ca_BS"/>
</dbReference>
<evidence type="ECO:0000256" key="2">
    <source>
        <dbReference type="ARBA" id="ARBA00004245"/>
    </source>
</evidence>
<dbReference type="InterPro" id="IPR002048">
    <property type="entry name" value="EF_hand_dom"/>
</dbReference>
<dbReference type="SMART" id="SM00243">
    <property type="entry name" value="GAS2"/>
    <property type="match status" value="1"/>
</dbReference>
<dbReference type="SUPFAM" id="SSF75399">
    <property type="entry name" value="Plakin repeat"/>
    <property type="match status" value="1"/>
</dbReference>
<dbReference type="InterPro" id="IPR043197">
    <property type="entry name" value="Plakin"/>
</dbReference>
<dbReference type="PROSITE" id="PS50021">
    <property type="entry name" value="CH"/>
    <property type="match status" value="2"/>
</dbReference>
<evidence type="ECO:0000313" key="24">
    <source>
        <dbReference type="Proteomes" id="UP000472271"/>
    </source>
</evidence>
<feature type="region of interest" description="Disordered" evidence="18">
    <location>
        <begin position="5855"/>
        <end position="5941"/>
    </location>
</feature>
<dbReference type="PANTHER" id="PTHR23169:SF24">
    <property type="entry name" value="DYSTONIN"/>
    <property type="match status" value="1"/>
</dbReference>
<dbReference type="Gene3D" id="2.30.30.40">
    <property type="entry name" value="SH3 Domains"/>
    <property type="match status" value="1"/>
</dbReference>
<dbReference type="PROSITE" id="PS50002">
    <property type="entry name" value="SH3"/>
    <property type="match status" value="1"/>
</dbReference>
<dbReference type="Pfam" id="PF00307">
    <property type="entry name" value="CH"/>
    <property type="match status" value="2"/>
</dbReference>
<dbReference type="FunFam" id="1.20.58.60:FF:000010">
    <property type="entry name" value="plectin isoform X2"/>
    <property type="match status" value="1"/>
</dbReference>
<evidence type="ECO:0000256" key="15">
    <source>
        <dbReference type="ARBA" id="ARBA00023273"/>
    </source>
</evidence>
<dbReference type="InterPro" id="IPR018159">
    <property type="entry name" value="Spectrin/alpha-actinin"/>
</dbReference>
<name>A0A673BN52_9TELE</name>
<dbReference type="FunFam" id="1.20.58.60:FF:000001">
    <property type="entry name" value="Microtubule-actin cross-linking factor 1"/>
    <property type="match status" value="3"/>
</dbReference>
<dbReference type="CDD" id="cd21236">
    <property type="entry name" value="CH_DYST_rpt1"/>
    <property type="match status" value="1"/>
</dbReference>
<feature type="domain" description="Calponin-homology (CH)" evidence="20">
    <location>
        <begin position="141"/>
        <end position="245"/>
    </location>
</feature>
<organism evidence="23 24">
    <name type="scientific">Sphaeramia orbicularis</name>
    <name type="common">orbiculate cardinalfish</name>
    <dbReference type="NCBI Taxonomy" id="375764"/>
    <lineage>
        <taxon>Eukaryota</taxon>
        <taxon>Metazoa</taxon>
        <taxon>Chordata</taxon>
        <taxon>Craniata</taxon>
        <taxon>Vertebrata</taxon>
        <taxon>Euteleostomi</taxon>
        <taxon>Actinopterygii</taxon>
        <taxon>Neopterygii</taxon>
        <taxon>Teleostei</taxon>
        <taxon>Neoteleostei</taxon>
        <taxon>Acanthomorphata</taxon>
        <taxon>Gobiaria</taxon>
        <taxon>Kurtiformes</taxon>
        <taxon>Apogonoidei</taxon>
        <taxon>Apogonidae</taxon>
        <taxon>Apogoninae</taxon>
        <taxon>Sphaeramia</taxon>
    </lineage>
</organism>
<dbReference type="Pfam" id="PF13499">
    <property type="entry name" value="EF-hand_7"/>
    <property type="match status" value="1"/>
</dbReference>
<dbReference type="PANTHER" id="PTHR23169">
    <property type="entry name" value="ENVOPLAKIN"/>
    <property type="match status" value="1"/>
</dbReference>
<dbReference type="Pfam" id="PF21019">
    <property type="entry name" value="Spectrin_3"/>
    <property type="match status" value="1"/>
</dbReference>
<keyword evidence="17" id="KW-0175">Coiled coil</keyword>
<evidence type="ECO:0000256" key="17">
    <source>
        <dbReference type="SAM" id="Coils"/>
    </source>
</evidence>
<feature type="coiled-coil region" evidence="17">
    <location>
        <begin position="730"/>
        <end position="757"/>
    </location>
</feature>
<dbReference type="InterPro" id="IPR001715">
    <property type="entry name" value="CH_dom"/>
</dbReference>
<evidence type="ECO:0000259" key="19">
    <source>
        <dbReference type="PROSITE" id="PS50002"/>
    </source>
</evidence>
<keyword evidence="10" id="KW-0677">Repeat</keyword>
<feature type="coiled-coil region" evidence="17">
    <location>
        <begin position="4825"/>
        <end position="4863"/>
    </location>
</feature>
<keyword evidence="11" id="KW-0106">Calcium</keyword>
<dbReference type="SUPFAM" id="SSF46966">
    <property type="entry name" value="Spectrin repeat"/>
    <property type="match status" value="26"/>
</dbReference>
<dbReference type="SMART" id="SM00033">
    <property type="entry name" value="CH"/>
    <property type="match status" value="2"/>
</dbReference>
<feature type="compositionally biased region" description="Basic and acidic residues" evidence="18">
    <location>
        <begin position="2290"/>
        <end position="2302"/>
    </location>
</feature>
<keyword evidence="14" id="KW-0206">Cytoskeleton</keyword>
<feature type="domain" description="SH3" evidence="19">
    <location>
        <begin position="876"/>
        <end position="933"/>
    </location>
</feature>
<keyword evidence="4 16" id="KW-0728">SH3 domain</keyword>
<dbReference type="Pfam" id="PF17902">
    <property type="entry name" value="SH3_10"/>
    <property type="match status" value="1"/>
</dbReference>
<dbReference type="FunFam" id="1.10.238.10:FF:000013">
    <property type="entry name" value="Microtubule-actin cross-linking factor 1"/>
    <property type="match status" value="1"/>
</dbReference>
<keyword evidence="7" id="KW-0597">Phosphoprotein</keyword>
<dbReference type="GO" id="GO:0005509">
    <property type="term" value="F:calcium ion binding"/>
    <property type="evidence" value="ECO:0007669"/>
    <property type="project" value="InterPro"/>
</dbReference>
<evidence type="ECO:0000256" key="7">
    <source>
        <dbReference type="ARBA" id="ARBA00022553"/>
    </source>
</evidence>
<dbReference type="FunFam" id="1.20.58.60:FF:000012">
    <property type="entry name" value="Microtubule-actin cross-linking factor 1"/>
    <property type="match status" value="1"/>
</dbReference>
<dbReference type="InterPro" id="IPR001452">
    <property type="entry name" value="SH3_domain"/>
</dbReference>
<evidence type="ECO:0000256" key="12">
    <source>
        <dbReference type="ARBA" id="ARBA00023136"/>
    </source>
</evidence>
<dbReference type="PROSITE" id="PS50222">
    <property type="entry name" value="EF_HAND_2"/>
    <property type="match status" value="2"/>
</dbReference>
<feature type="domain" description="EF-hand" evidence="21">
    <location>
        <begin position="5612"/>
        <end position="5647"/>
    </location>
</feature>
<evidence type="ECO:0000256" key="18">
    <source>
        <dbReference type="SAM" id="MobiDB-lite"/>
    </source>
</evidence>
<dbReference type="GO" id="GO:0005874">
    <property type="term" value="C:microtubule"/>
    <property type="evidence" value="ECO:0007669"/>
    <property type="project" value="UniProtKB-KW"/>
</dbReference>
<dbReference type="Ensembl" id="ENSSORT00005042718.1">
    <property type="protein sequence ID" value="ENSSORP00005041648.1"/>
    <property type="gene ID" value="ENSSORG00005017243.1"/>
</dbReference>
<evidence type="ECO:0000256" key="6">
    <source>
        <dbReference type="ARBA" id="ARBA00022490"/>
    </source>
</evidence>
<sequence length="5941" mass="676175">MKQTTKTSRNNLYFLFSRPSDERDRVQKKTFTKWINQHLMKVRKHINDLYEDLRDGHNLISLLEVLSGDTLPRERGRMRFHRLQNVQIALDYLKRRQVKLVNIRNDDITDGNPKLTLGLIWTIILHFQISEIHVTGESEDMTAKERLLLWSKQMTEGYVGVRCDNFTTSWRDGRLFNAIIHKYRPDLVDMSRVSIQTNRSNLEHAFGVAEQLGVARLLDPEDVDVQSPDEKSVITYVSTLYDAFPKVPDGVDGISPNDVDIKWVEYQNMIKYLSQWIKHNVAIMSDRAFPNNPVELKALYSQYLQFKEHEIPLKENEKTKIKNLYTMLEAWIEFGRIQLPPGHHPNDVEKEWGKLIVAMLEREKSLRPELERLEMLQQIANRVQRDCVNGESKLALAQTALQSDAKRLESGIQFLNEAEIAGYLLECENILRQQVVDIQILLDGKFPFADQLVQRVSKLRDDLLALRAECSSVYSKGRTLTTEQTKMMISGITQSLNSGFSQNISTGLTPALTPAITPGGLGTPGSTFTSSLTPCLTPSLTPALTPGLQSSSVQAYMGSGGSIDAGSFRNAKQMQIRKPLLKSSLADPSMTEEEVNMKYVQDLLNWVEEMQLQLDRSEWGSDLPSVETHLDNHKSVHRAIEEFQMSLKEAKLSEIQMTLPLKMTYSEKQNRLEKQYDRLLVNRQSHLESLHDFVSQATQELIWLNEKEEEEVAFDWSDRNSHISKKRDYHADLMRELEEKEVVIKSVQDKAERLLLKNHPARLTIEAYKAAMQTQWSWILQLCSCVEKHLKENAVYFEFFSDAKESVDYLKGLQDAIQRKYSCDRSSSLHRLEDLIQESMDEKEQLLQYRSTVAGLVGRAKNIVQLKPRNPDSSMRSSIPVKAICDYRQIEITIYKDDECVLASNSHRAKWKVINPAGNEAMVPSVCFTVPPPNKEAVDMATKTEQLYQNVLALWHHSHINMRSVVSWHHLMADIRAIHNWNVASIKTMLPGEHQQVLNNLQSHFDEFLEDSKESEVFTVADCTQLERDVTACKEYYEELLRSAEREEHEESVYNHYISEIRNFRMHLEAHEEHLIRQIRTPLERDDLEQSLQRIAEHEKKTAEMNKLKEDLDVMKDKCELFLRQATGSSVPTLSSELTVLVQSMNQVYSMSSIYMDKLKTVSLVVKHSQSAEALVKAYESKLYEEDAMNSDLKSIEEVISTLKQWRTEIDEKQEVFHDMEDELQKARVISDRMFKAHNERDFDLDWHKEKADQLSERWHNIHSQIDSRLRDLDGISKSLKHYRDSYSSLDEWVREIETAQLKTQENKPEDSKALAELLNKQKVLVAEIEQKQSRIDECQKYSEQYSSAIKDYELQLMTFRAMVDSQHKSPLKKRRMQSSSDAIQQEFMDLRTRYTALVTLMTQYVKFASETLKRTEDEEMNVLQNDKKAAEKKAETLNSKVSELSSSLQRAKEELTKETVERKVKDSKIIQLENELQKAKINMKEETSSSDKSRSNLQHENTLLKREKADTENKNISLASEIKIYKDKLQRSQTEGEQKQKEILSFTTGFTYPEFQPMTSDLSDSVLRVYLDEDYDDDDDDDQDPKQDPLYKSALNIQPELTDASKCIESSHVSSVPLPEIAEAMRDSMSEDLVIKAIEVKEVSDGLKVCYTGDTLTLQRAFECGLIPASVYVKVLQKQKTCQDLINNGAAENVPVQDAEPCEVNRLILKCLQRNKSPTSGRDFHILKSVCEGVSDQNVSRLLAAQMVGGDAKKDQDLSREGELPNKGVLKVDAAVQCDLMSSSTTLITLGNQQHFMGLVLPHSGETVSTSFQFEKEIITNRFSSRLFTNQDKIVAFYIPESSEVVDITSAIEKGFIDIYTAEVLKTIEFPDEFPDVDKLNEEFSSWLTYIKLIADGCQNAADGLQIKNPSPAEAKQLFISYLMTNSYIEPKSGQRVLILDRQMTNMIKVFLENSTFLESIKSDLNSLTLDIGYISEEVYLEINEDPEESMENESQSFDSEEFVSSANGKITFNEKTYEHLESTYQKHLSDLGELTGLMQNNSEMLDVDLSTCDVDELKRLIQQNKVSHSHNLVKDGRLKLEDVTFDIQCFISENTQFLSPAKSSYLLKSLSSTQRAFRDQMERLATQRTSLDALLETREREEKEKVCLWMIKQDIKNVFDYFNLFIKSRLWLTSCLSDLKALQKDVLTNASALNEVITSTKKFLEENRSKLMPDQIAIIESKLEEAKSKAKLINQRAEESRKDLEKVVTTAIKQESEKVRAAAVEQLEESKNKIEGLLDWISNIGNEKESGLDETDHISKENGNLPEETSSKGLIGEDDANGNALQNSENDCSGESSGKNNASLDLDKQYDRVKARHQEILSQQQDLIMATQSAQALLDKQADVLSPEEKERLQKNIQELKGRYDASLTQAEQQMKQVQCVQEELKKFQDDCKEFESWLDQAEGDMEDLEAPAGSLSVLNDKLQHQKSFSEDVISHKGDLRFITISGQKVLDVAKACGLADPVGLNTPLQVDTSGTCSAVKDKLDSAASRYKTLHSQCNQLGNNLKDVVDKYKKYDDTSAGLLKWLNSSEEEARKQQSEAIAADPQTLQKQLEDTKALQNQMTGHQTAIDTLRKTAESLITSEGDLLSNPDEIQETVDDIVERYDNVSKSVSDRNEKLQITLTRSMSVQDGLDEMIGWMDKVEASVKEKGQIPLDSASIGDALSKEAALEQDIASRQSSISAMKAKVKKFVETADPSAAALLQSKMDALSQRFSDTCDKHKEKVSQLEQLKEKVDEFEKVADKVQQFVMKRSQDLHETDGPGKTFNELSELMQNTKAEMAEHAGDLEKLQSLSKELSEMNPDGNKTQIQSKMDNISNIFSTFKDTVKEKEEEVSSCQDQLGEFRSSANVLTKWLEDTNGKVPAVQPSSGEKSLEKDLQNVTALLDEWTSKGPAVQDLNNKGSALCSLITFLTSPAKTKTPNKSGKANITNNVFGNHFKLMVIQQNMSFVNEGYASLGETLKSRTAELSSLLQEVKEAQKETGEMMAWLKDMKKTAASWNSAATEKDAVKTQLEQQKAFEENMKQKQEPLQKLREKLLHLIKTHPDSPEAAKWKQMLAEIDVSGSVEERKQHLEESNKNLDIFQTTELQLRQWLSEKELMMSVLGPLSIDPNMLKMQKQQVQILQNEFKSRKPQYEQLEEAASAILSSSTNQDPSSGKLVKEQLTDVTQKWQGLTGQLDQRDGLIDQAAVKTGQFQELLRSLSNTATQLENQLTNHQGQSTQPDAVKKQLENVQNISAQLREERKKLKEAETINAELTAMVTEDYLKADLARQLESVSKPFKQLEERQLNSTFASSQQFHQTSKDFQSWLGEKLKDQSKPQSISAKADILQQTLEEHSKLQKALSEREEVYSTITGEGEMLLQNIDGAEKLALQGQLNTLSSNWEEVKKSSSEQADKLQTALQRSQKYQEHAEKLSSWIQECETSEGRVKLTVDPVAVESSISQVKALQKDVDKHRAMVEQLNTAADSLLEVANTDTEAVQEERASIGRRVDNVMEMLQNKRESLEKISHTIKEFNDTYKDAKGHLEGAKKQVDSYEAQGVQAHSNKNLTNMKAQHKSLEGVQNQVEHLKTLAKDLVVDVPDADGVTDLLLQADSVEKDYTTLNQKLEDTCQNLEGKLQGIGQFQNSIREMFARFTDLDDELDSMAPVDLDLATLKEQQDSIQSFITKLQELMANTANAGDSCKKMLETEDSPDLIGLKRDLDALSKQCGKLLDRAKSREVQVQSTLQKIEELYGKLQHVEDKLCKAVEKEASQEAVGMETDVINQQLEAFKAFQKEEIDPLQAQLQDINSLGQGLIQNAAKGTSTTKLEDDLEDANTKWNTLNKKIAERSAQLHEALLHCGRFQDALESLLSWLTDTEELVANQKPPSAEFKVVKAQIQEQKLLQRLLDDRKPTVELIKKEGGKLAELAESVDKEKVAKEIECLGQRWDSLLKKAENRHKQLESILVVTQQFHETLEPLSEWLAATEKHLTNSEPIGTETSKLEEQITQHKALQSDIELRKKNVDQAVSNGMELLKQTTGDEVVVIQGKLDGIKTKYAEINSMSDSVLKTLEKVLSLSTKLQNTHEDLSTWLEKVETEISAFADQEPVGEQLIHAQSRQKALLKETKDQKPVMDKLNELSSSLLDLIPWHTREGLDKLVTEDNERFRAVCETVTQQVDQINADILKSQQFEQAADTELAWLTEAEAKLLSMDEIRLEQDQTTAQLQAQKLFSMDIMRHKDAVDDIVKTGKAIMNSKNPEEKELLKAKTQTLLEKYGVVSQLNSERCLQLERAQSLASQFWETYEEMWPWLQETLNTFSQLPPPAIEYETLRQQQEELRQMRELIAEHKPHIDKMNKTGPQLLELSPVEGVPIREKYIAADQLYTQLKADVKQRAATLDEAISKSTQFHDKIDPMLESLERIAERLRQPPSISVELDKIKEQITENKAVSMDLEKLQPSYETLKQRGEEMIARSEGADKDISAKAVQDKLDQMVFIWNDIQALVEEREAKLLDVMDLADKFWCDHCALIVTIKDSQDLLKELEEAGVDPSVVKQQQEFVEGFKEEIDGLQEELDSVQNQGAELMAACGEPDKPVIKKSLDEVNSAWENLNKTWKERVETLEEAMQAAVQFQDGLQGMFDWVDILENKLDSMSPVGTDLETVKQQIVELKEYKGEAYQLQIEMERLNHQAGLLLKKRTDEADRCAIQEPMSELKMLWDNLDEKIISRQHKLEGGLLALGQFQHALDELLAWMSHTEELLNEQRKAGGDPKAIEIELAKHHVLQIDVLAHKSTVETVNKAGNDLVASSAGEEASGLQSKLENLNQRWKTIQEKTEQRKQQLESALLQAQGFHGEIEDMQQWLKDTERQLLASKAVGGLPDTAREQLNAHLELCSAFEVKEELYQELITKGQQLLTVMPEGPDSNTEQDLANLKEKWEAVQTKVAERKVKLEEALTTATDFHNSLQDFINWLTQAEQTLNMVSPASLILETIMFQIDEHKMFVTEVNSHRDHIIELDKTGTHLKYFSQKQDVVLIKNLLLSVQGRWEKLVQRSVERGRLLDDARKRAKQFHETWNKLMEWLEESEKSLDSEVEIANEPDKIKMQLVQHKEFQKALGSKHSVYDTTTRTGRALKDKTSLQDDNQKLDDMLSELRDKWDTVCGKSVERQNKLEEALLFSGQFTDALQALIDWLYRVEPQLAEDQPVHGDIDLVLNLIDSHKVFQKELGKRTVSVQALKRSAKELIESSHDDSSWVKVQMQELSTRWETVCNLSVSKQARLEQALCQAEEFHSTVHILLEWLAEAEQSLRFHGSLPDDEEALQALIEQHKEFMKKLEEKRVPLNKATTMGEAILSICHPDSITTIKHWNTIIKARFEEVQAWARQHQQRLAAALSELLATQELLENLLTWLQWAETNLNDKDKEPLPQEIEEVKSLIAEHQAFMEEMTRKQPDVDKITKTHKRKAAMEPQIQSQIPVLEKGRAGRKRSPTQAMYASATQPPIETKNPRVNLLVTKWQHVWLLALDRRRKLNDALDRLEELKEFANFDFDVWRKRYMRWMNHKKSRVMDFFRRIDKDQDGKVTRQEFIEGILSSKFPTSRLEMSAVADIFDRDGDGYIDYYEFVAALHPNKDAYKPLTDADKIEDEVTRQVAKCKCPKRFQVEQIGANKYRFYLGNQFGDSQQLRLVRILRSTVMVRVGGGWMALDEFLVKNDPCRVHHHGSKMLRSESNSSITQSPIAKGRTNMELREKFILPEGTTQVMASFRYRGRRSRPSSRGASPNRSTSSQSCPVPSHQAVTSTPKSTPVQGSKLRLPGYLSGKGFQSGEEGTLISAAVLKARTQTLESRKNSSRPGSKAGSRGSSRRGSDASDFDISDIQSVCSDVSETLDSTRPTPRSVSRQHGGKPSKIPTPQKRTTPTSKLAKGSKR</sequence>
<evidence type="ECO:0000256" key="16">
    <source>
        <dbReference type="PROSITE-ProRule" id="PRU00192"/>
    </source>
</evidence>
<dbReference type="SUPFAM" id="SSF143575">
    <property type="entry name" value="GAS2 domain-like"/>
    <property type="match status" value="1"/>
</dbReference>
<dbReference type="FunFam" id="1.20.58.60:FF:000025">
    <property type="entry name" value="microtubule-actin cross-linking factor 1"/>
    <property type="match status" value="1"/>
</dbReference>
<comment type="subcellular location">
    <subcellularLocation>
        <location evidence="1">Cell membrane</location>
    </subcellularLocation>
    <subcellularLocation>
        <location evidence="3">Cell projection</location>
    </subcellularLocation>
    <subcellularLocation>
        <location evidence="2">Cytoplasm</location>
        <location evidence="2">Cytoskeleton</location>
    </subcellularLocation>
</comment>
<keyword evidence="12" id="KW-0472">Membrane</keyword>
<evidence type="ECO:0000256" key="1">
    <source>
        <dbReference type="ARBA" id="ARBA00004236"/>
    </source>
</evidence>
<dbReference type="Pfam" id="PF00435">
    <property type="entry name" value="Spectrin"/>
    <property type="match status" value="19"/>
</dbReference>
<evidence type="ECO:0000256" key="4">
    <source>
        <dbReference type="ARBA" id="ARBA00022443"/>
    </source>
</evidence>
<feature type="region of interest" description="Disordered" evidence="18">
    <location>
        <begin position="5777"/>
        <end position="5826"/>
    </location>
</feature>
<dbReference type="SUPFAM" id="SSF47473">
    <property type="entry name" value="EF-hand"/>
    <property type="match status" value="1"/>
</dbReference>
<dbReference type="FunFam" id="1.10.418.10:FF:000002">
    <property type="entry name" value="Microtubule-actin cross-linking factor 1"/>
    <property type="match status" value="1"/>
</dbReference>
<keyword evidence="24" id="KW-1185">Reference proteome</keyword>
<dbReference type="GO" id="GO:0045104">
    <property type="term" value="P:intermediate filament cytoskeleton organization"/>
    <property type="evidence" value="ECO:0007669"/>
    <property type="project" value="InterPro"/>
</dbReference>
<dbReference type="GO" id="GO:0005886">
    <property type="term" value="C:plasma membrane"/>
    <property type="evidence" value="ECO:0007669"/>
    <property type="project" value="UniProtKB-SubCell"/>
</dbReference>
<dbReference type="CDD" id="cd00176">
    <property type="entry name" value="SPEC"/>
    <property type="match status" value="16"/>
</dbReference>
<dbReference type="FunFam" id="2.30.30.40:FF:000011">
    <property type="entry name" value="Microtubule-actin cross-linking factor 1"/>
    <property type="match status" value="1"/>
</dbReference>
<dbReference type="PROSITE" id="PS51460">
    <property type="entry name" value="GAR"/>
    <property type="match status" value="1"/>
</dbReference>
<dbReference type="FunFam" id="1.20.58.60:FF:000009">
    <property type="entry name" value="dystonin isoform X1"/>
    <property type="match status" value="1"/>
</dbReference>
<dbReference type="PROSITE" id="PS00020">
    <property type="entry name" value="ACTININ_2"/>
    <property type="match status" value="1"/>
</dbReference>
<evidence type="ECO:0000259" key="22">
    <source>
        <dbReference type="PROSITE" id="PS51460"/>
    </source>
</evidence>
<dbReference type="InterPro" id="IPR002017">
    <property type="entry name" value="Spectrin_repeat"/>
</dbReference>